<dbReference type="EMBL" id="JAHFXS010001651">
    <property type="protein sequence ID" value="KAG9976309.1"/>
    <property type="molecule type" value="Genomic_DNA"/>
</dbReference>
<evidence type="ECO:0000256" key="1">
    <source>
        <dbReference type="SAM" id="MobiDB-lite"/>
    </source>
</evidence>
<proteinExistence type="predicted"/>
<feature type="region of interest" description="Disordered" evidence="1">
    <location>
        <begin position="154"/>
        <end position="186"/>
    </location>
</feature>
<evidence type="ECO:0000313" key="4">
    <source>
        <dbReference type="Proteomes" id="UP000729357"/>
    </source>
</evidence>
<sequence length="206" mass="23460">MRIRLQVLRHQLPPTKVLWKVDAATTTAELLTQISDFFPLEAEGWGLEDYAVHLGGYELLHFQQLGDILKEDDEIVIQPLQTNDIRARNLSGRHQISRDGRHLVDGIAFGRPLLRAPVHAPIHIPPRKRARLDPFLPESDLASEESNEALQLADFGQPPSIPEPRARSKAHKHVTFSPEFLQADYEDNGDLIFDDYDMEDDDEDDD</sequence>
<protein>
    <recommendedName>
        <fullName evidence="2">DUF7357 domain-containing protein</fullName>
    </recommendedName>
</protein>
<dbReference type="Proteomes" id="UP000729357">
    <property type="component" value="Unassembled WGS sequence"/>
</dbReference>
<dbReference type="AlphaFoldDB" id="A0A9P8FL07"/>
<organism evidence="3 4">
    <name type="scientific">Aureobasidium melanogenum</name>
    <name type="common">Aureobasidium pullulans var. melanogenum</name>
    <dbReference type="NCBI Taxonomy" id="46634"/>
    <lineage>
        <taxon>Eukaryota</taxon>
        <taxon>Fungi</taxon>
        <taxon>Dikarya</taxon>
        <taxon>Ascomycota</taxon>
        <taxon>Pezizomycotina</taxon>
        <taxon>Dothideomycetes</taxon>
        <taxon>Dothideomycetidae</taxon>
        <taxon>Dothideales</taxon>
        <taxon>Saccotheciaceae</taxon>
        <taxon>Aureobasidium</taxon>
    </lineage>
</organism>
<evidence type="ECO:0000313" key="3">
    <source>
        <dbReference type="EMBL" id="KAG9976309.1"/>
    </source>
</evidence>
<dbReference type="InterPro" id="IPR055781">
    <property type="entry name" value="DUF7357"/>
</dbReference>
<keyword evidence="4" id="KW-1185">Reference proteome</keyword>
<feature type="non-terminal residue" evidence="3">
    <location>
        <position position="206"/>
    </location>
</feature>
<feature type="domain" description="DUF7357" evidence="2">
    <location>
        <begin position="1"/>
        <end position="127"/>
    </location>
</feature>
<dbReference type="Pfam" id="PF24054">
    <property type="entry name" value="DUF7357"/>
    <property type="match status" value="1"/>
</dbReference>
<evidence type="ECO:0000259" key="2">
    <source>
        <dbReference type="Pfam" id="PF24054"/>
    </source>
</evidence>
<accession>A0A9P8FL07</accession>
<gene>
    <name evidence="3" type="ORF">KCU98_g10809</name>
</gene>
<reference evidence="3" key="1">
    <citation type="journal article" date="2021" name="J Fungi (Basel)">
        <title>Virulence traits and population genomics of the black yeast Aureobasidium melanogenum.</title>
        <authorList>
            <person name="Cernosa A."/>
            <person name="Sun X."/>
            <person name="Gostincar C."/>
            <person name="Fang C."/>
            <person name="Gunde-Cimerman N."/>
            <person name="Song Z."/>
        </authorList>
    </citation>
    <scope>NUCLEOTIDE SEQUENCE</scope>
    <source>
        <strain evidence="3">EXF-9298</strain>
    </source>
</reference>
<reference evidence="3" key="2">
    <citation type="submission" date="2021-08" db="EMBL/GenBank/DDBJ databases">
        <authorList>
            <person name="Gostincar C."/>
            <person name="Sun X."/>
            <person name="Song Z."/>
            <person name="Gunde-Cimerman N."/>
        </authorList>
    </citation>
    <scope>NUCLEOTIDE SEQUENCE</scope>
    <source>
        <strain evidence="3">EXF-9298</strain>
    </source>
</reference>
<comment type="caution">
    <text evidence="3">The sequence shown here is derived from an EMBL/GenBank/DDBJ whole genome shotgun (WGS) entry which is preliminary data.</text>
</comment>
<name>A0A9P8FL07_AURME</name>